<feature type="compositionally biased region" description="Low complexity" evidence="4">
    <location>
        <begin position="269"/>
        <end position="290"/>
    </location>
</feature>
<dbReference type="Gene3D" id="1.25.40.20">
    <property type="entry name" value="Ankyrin repeat-containing domain"/>
    <property type="match status" value="2"/>
</dbReference>
<feature type="repeat" description="ANK" evidence="3">
    <location>
        <begin position="191"/>
        <end position="223"/>
    </location>
</feature>
<name>A0A2R5GUQ1_9STRA</name>
<dbReference type="OrthoDB" id="46760at2759"/>
<dbReference type="GO" id="GO:0085020">
    <property type="term" value="P:protein K6-linked ubiquitination"/>
    <property type="evidence" value="ECO:0007669"/>
    <property type="project" value="TreeGrafter"/>
</dbReference>
<feature type="compositionally biased region" description="Acidic residues" evidence="4">
    <location>
        <begin position="608"/>
        <end position="620"/>
    </location>
</feature>
<dbReference type="InterPro" id="IPR036770">
    <property type="entry name" value="Ankyrin_rpt-contain_sf"/>
</dbReference>
<reference evidence="5 6" key="1">
    <citation type="submission" date="2017-12" db="EMBL/GenBank/DDBJ databases">
        <title>Sequencing, de novo assembly and annotation of complete genome of a new Thraustochytrid species, strain FCC1311.</title>
        <authorList>
            <person name="Sedici K."/>
            <person name="Godart F."/>
            <person name="Aiese Cigliano R."/>
            <person name="Sanseverino W."/>
            <person name="Barakat M."/>
            <person name="Ortet P."/>
            <person name="Marechal E."/>
            <person name="Cagnac O."/>
            <person name="Amato A."/>
        </authorList>
    </citation>
    <scope>NUCLEOTIDE SEQUENCE [LARGE SCALE GENOMIC DNA]</scope>
</reference>
<keyword evidence="2 3" id="KW-0040">ANK repeat</keyword>
<dbReference type="InParanoid" id="A0A2R5GUQ1"/>
<feature type="compositionally biased region" description="Basic and acidic residues" evidence="4">
    <location>
        <begin position="524"/>
        <end position="540"/>
    </location>
</feature>
<dbReference type="GO" id="GO:0004842">
    <property type="term" value="F:ubiquitin-protein transferase activity"/>
    <property type="evidence" value="ECO:0007669"/>
    <property type="project" value="TreeGrafter"/>
</dbReference>
<dbReference type="PROSITE" id="PS50088">
    <property type="entry name" value="ANK_REPEAT"/>
    <property type="match status" value="3"/>
</dbReference>
<feature type="compositionally biased region" description="Basic residues" evidence="4">
    <location>
        <begin position="514"/>
        <end position="523"/>
    </location>
</feature>
<dbReference type="SUPFAM" id="SSF48403">
    <property type="entry name" value="Ankyrin repeat"/>
    <property type="match status" value="1"/>
</dbReference>
<protein>
    <submittedName>
        <fullName evidence="5">Ankyrin repeat domain-containing protein 1</fullName>
    </submittedName>
</protein>
<feature type="compositionally biased region" description="Acidic residues" evidence="4">
    <location>
        <begin position="562"/>
        <end position="579"/>
    </location>
</feature>
<evidence type="ECO:0000256" key="3">
    <source>
        <dbReference type="PROSITE-ProRule" id="PRU00023"/>
    </source>
</evidence>
<dbReference type="AlphaFoldDB" id="A0A2R5GUQ1"/>
<feature type="compositionally biased region" description="Basic residues" evidence="4">
    <location>
        <begin position="644"/>
        <end position="659"/>
    </location>
</feature>
<dbReference type="PANTHER" id="PTHR24171:SF8">
    <property type="entry name" value="BRCA1-ASSOCIATED RING DOMAIN PROTEIN 1"/>
    <property type="match status" value="1"/>
</dbReference>
<feature type="repeat" description="ANK" evidence="3">
    <location>
        <begin position="74"/>
        <end position="106"/>
    </location>
</feature>
<evidence type="ECO:0000256" key="2">
    <source>
        <dbReference type="ARBA" id="ARBA00023043"/>
    </source>
</evidence>
<dbReference type="Proteomes" id="UP000241890">
    <property type="component" value="Unassembled WGS sequence"/>
</dbReference>
<dbReference type="SMART" id="SM00248">
    <property type="entry name" value="ANK"/>
    <property type="match status" value="3"/>
</dbReference>
<dbReference type="PANTHER" id="PTHR24171">
    <property type="entry name" value="ANKYRIN REPEAT DOMAIN-CONTAINING PROTEIN 39-RELATED"/>
    <property type="match status" value="1"/>
</dbReference>
<feature type="region of interest" description="Disordered" evidence="4">
    <location>
        <begin position="495"/>
        <end position="659"/>
    </location>
</feature>
<proteinExistence type="predicted"/>
<evidence type="ECO:0000256" key="4">
    <source>
        <dbReference type="SAM" id="MobiDB-lite"/>
    </source>
</evidence>
<dbReference type="Pfam" id="PF12796">
    <property type="entry name" value="Ank_2"/>
    <property type="match status" value="2"/>
</dbReference>
<gene>
    <name evidence="5" type="ORF">FCC1311_078492</name>
</gene>
<feature type="compositionally biased region" description="Basic and acidic residues" evidence="4">
    <location>
        <begin position="252"/>
        <end position="268"/>
    </location>
</feature>
<keyword evidence="1" id="KW-0677">Repeat</keyword>
<evidence type="ECO:0000256" key="1">
    <source>
        <dbReference type="ARBA" id="ARBA00022737"/>
    </source>
</evidence>
<accession>A0A2R5GUQ1</accession>
<feature type="repeat" description="ANK" evidence="3">
    <location>
        <begin position="157"/>
        <end position="190"/>
    </location>
</feature>
<keyword evidence="6" id="KW-1185">Reference proteome</keyword>
<dbReference type="EMBL" id="BEYU01000102">
    <property type="protein sequence ID" value="GBG31624.1"/>
    <property type="molecule type" value="Genomic_DNA"/>
</dbReference>
<dbReference type="InterPro" id="IPR002110">
    <property type="entry name" value="Ankyrin_rpt"/>
</dbReference>
<sequence>MAPRRGTDSADGEEAEAAAALEDLIAKACEAGRTDVVKAALEQHGFHVDAPVHVDVGSDIEQSSTGAAAEPRKRRSTALHIACENGQVDVVRALLKLGARADVEDDQGRKPAEVASQAVRQALEQELLQQVAAGDLEKVRGLLHGGVNANADDGTAAHATILHWAASFGQPRELLQELVNAGAVLEACNDKKRTPMHEACEGGHVETASALLELGASPDARDVDGHLPVELAKTQALRSAFAALFGQLDQFPKDGGENEESKGREFKGSEALSESSTSSSSKDGVAKSTSAETRHNVIVDGQEVASKEHHLVDKDEVYELRRMVEEKDLTIVALRETVESLLEENGVLKYISKLQDEFRSVSSQLQRVADHKEHLQSMYVKCDMELERCLQENAMLRSALHEKEERLLSLLDETASAVSRRVSLGSATDGAHSLRSMERSESIECILMERDRLGKELEAERRLRFSEARLHLGYASDLRKQLQEAQEALADFAAGGGTTEGVNAGATKSSGKSNKSKKKASKKKEKEKLAVSEAGGRDEQSGSAARGGASRAGGGKDAQHDGDDDSDFSTDSSDSEDEQGGGIFSAIYNSIFGDDDDDSGSDSQSEYGSDDGDVDGEEEENRAGKNAANLKSSKKTENSDNKNKKQKKKASKKEKKAKR</sequence>
<comment type="caution">
    <text evidence="5">The sequence shown here is derived from an EMBL/GenBank/DDBJ whole genome shotgun (WGS) entry which is preliminary data.</text>
</comment>
<organism evidence="5 6">
    <name type="scientific">Hondaea fermentalgiana</name>
    <dbReference type="NCBI Taxonomy" id="2315210"/>
    <lineage>
        <taxon>Eukaryota</taxon>
        <taxon>Sar</taxon>
        <taxon>Stramenopiles</taxon>
        <taxon>Bigyra</taxon>
        <taxon>Labyrinthulomycetes</taxon>
        <taxon>Thraustochytrida</taxon>
        <taxon>Thraustochytriidae</taxon>
        <taxon>Hondaea</taxon>
    </lineage>
</organism>
<feature type="compositionally biased region" description="Basic and acidic residues" evidence="4">
    <location>
        <begin position="634"/>
        <end position="643"/>
    </location>
</feature>
<dbReference type="PROSITE" id="PS50297">
    <property type="entry name" value="ANK_REP_REGION"/>
    <property type="match status" value="2"/>
</dbReference>
<evidence type="ECO:0000313" key="6">
    <source>
        <dbReference type="Proteomes" id="UP000241890"/>
    </source>
</evidence>
<feature type="region of interest" description="Disordered" evidence="4">
    <location>
        <begin position="252"/>
        <end position="302"/>
    </location>
</feature>
<evidence type="ECO:0000313" key="5">
    <source>
        <dbReference type="EMBL" id="GBG31624.1"/>
    </source>
</evidence>